<dbReference type="Pfam" id="PF15413">
    <property type="entry name" value="PH_11"/>
    <property type="match status" value="1"/>
</dbReference>
<dbReference type="InterPro" id="IPR011993">
    <property type="entry name" value="PH-like_dom_sf"/>
</dbReference>
<feature type="domain" description="PH" evidence="6">
    <location>
        <begin position="84"/>
        <end position="217"/>
    </location>
</feature>
<feature type="compositionally biased region" description="Pro residues" evidence="5">
    <location>
        <begin position="33"/>
        <end position="47"/>
    </location>
</feature>
<dbReference type="EMBL" id="CM000781">
    <property type="protein sequence ID" value="AQK63601.1"/>
    <property type="molecule type" value="Genomic_DNA"/>
</dbReference>
<reference evidence="9" key="5">
    <citation type="submission" date="2021-05" db="UniProtKB">
        <authorList>
            <consortium name="EnsemblPlants"/>
        </authorList>
    </citation>
    <scope>IDENTIFICATION</scope>
    <source>
        <strain evidence="9">cv. B73</strain>
    </source>
</reference>
<protein>
    <submittedName>
        <fullName evidence="8">Oxysterol-binding protein-related protein 1C</fullName>
    </submittedName>
</protein>
<accession>C0P2R4</accession>
<dbReference type="SMART" id="SM00233">
    <property type="entry name" value="PH"/>
    <property type="match status" value="1"/>
</dbReference>
<gene>
    <name evidence="9" type="primary">LOC100381915</name>
    <name evidence="8" type="ORF">ZEAMMB73_Zm00001d013470</name>
</gene>
<dbReference type="GO" id="GO:0008289">
    <property type="term" value="F:lipid binding"/>
    <property type="evidence" value="ECO:0007669"/>
    <property type="project" value="UniProtKB-KW"/>
</dbReference>
<dbReference type="OrthoDB" id="14833at2759"/>
<feature type="region of interest" description="Disordered" evidence="5">
    <location>
        <begin position="147"/>
        <end position="166"/>
    </location>
</feature>
<evidence type="ECO:0000256" key="4">
    <source>
        <dbReference type="ARBA" id="ARBA00023121"/>
    </source>
</evidence>
<dbReference type="PANTHER" id="PTHR10972">
    <property type="entry name" value="OXYSTEROL-BINDING PROTEIN-RELATED"/>
    <property type="match status" value="1"/>
</dbReference>
<dbReference type="SUPFAM" id="SSF50729">
    <property type="entry name" value="PH domain-like"/>
    <property type="match status" value="1"/>
</dbReference>
<reference evidence="9" key="4">
    <citation type="submission" date="2019-07" db="EMBL/GenBank/DDBJ databases">
        <authorList>
            <person name="Seetharam A."/>
            <person name="Woodhouse M."/>
            <person name="Cannon E."/>
        </authorList>
    </citation>
    <scope>NUCLEOTIDE SEQUENCE [LARGE SCALE GENOMIC DNA]</scope>
    <source>
        <strain evidence="9">cv. B73</strain>
    </source>
</reference>
<keyword evidence="11" id="KW-1267">Proteomics identification</keyword>
<dbReference type="InterPro" id="IPR000648">
    <property type="entry name" value="Oxysterol-bd"/>
</dbReference>
<evidence type="ECO:0000259" key="6">
    <source>
        <dbReference type="PROSITE" id="PS50003"/>
    </source>
</evidence>
<keyword evidence="4" id="KW-0446">Lipid-binding</keyword>
<reference evidence="7" key="1">
    <citation type="journal article" date="2009" name="PLoS Genet.">
        <title>Sequencing, mapping, and analysis of 27,455 maize full-length cDNAs.</title>
        <authorList>
            <person name="Soderlund C."/>
            <person name="Descour A."/>
            <person name="Kudrna D."/>
            <person name="Bomhoff M."/>
            <person name="Boyd L."/>
            <person name="Currie J."/>
            <person name="Angelova A."/>
            <person name="Collura K."/>
            <person name="Wissotski M."/>
            <person name="Ashley E."/>
            <person name="Morrow D."/>
            <person name="Fernandes J."/>
            <person name="Walbot V."/>
            <person name="Yu Y."/>
        </authorList>
    </citation>
    <scope>NUCLEOTIDE SEQUENCE</scope>
    <source>
        <strain evidence="7">B73</strain>
    </source>
</reference>
<evidence type="ECO:0000256" key="5">
    <source>
        <dbReference type="SAM" id="MobiDB-lite"/>
    </source>
</evidence>
<dbReference type="AlphaFoldDB" id="C0P2R4"/>
<sequence length="310" mass="33694">MHPFCCAPLVPVSPAASAAPAASSAVAGTQAVMPPPQPPPLPPPPPRNNSATGGERRARAAGVSGGGGGDSSPLEGVKLNEIVGGGISGIMYKWVNYGRGWRPRWFALHEGVLSFYKIHGPDRIILSRETERGAKVIGEESLRRLNRPSAFSPSHSNGHHHPRNPIGEIHLKVSTVRESRSDDRRFSIFSGTKTLHLRAETREDRAAWLEALRVTKDMFPRMSSSEMVGPGDTAAAVAVSTERLRQRLQQEGVSEAAIADSERIVREEFEALHKQLVLAKQKHALLLETLRQLEGVSCTHACDILHLVHD</sequence>
<evidence type="ECO:0000313" key="8">
    <source>
        <dbReference type="EMBL" id="AQK63601.1"/>
    </source>
</evidence>
<evidence type="ECO:0000256" key="1">
    <source>
        <dbReference type="ARBA" id="ARBA00003361"/>
    </source>
</evidence>
<reference evidence="8" key="3">
    <citation type="submission" date="2015-12" db="EMBL/GenBank/DDBJ databases">
        <title>Update maize B73 reference genome by single molecule sequencing technologies.</title>
        <authorList>
            <consortium name="Maize Genome Sequencing Project"/>
            <person name="Ware D."/>
        </authorList>
    </citation>
    <scope>NUCLEOTIDE SEQUENCE</scope>
    <source>
        <tissue evidence="8">Seedling</tissue>
    </source>
</reference>
<dbReference type="KEGG" id="zma:100381915"/>
<dbReference type="InterPro" id="IPR001849">
    <property type="entry name" value="PH_domain"/>
</dbReference>
<dbReference type="RefSeq" id="NP_001168163.1">
    <property type="nucleotide sequence ID" value="NM_001174692.1"/>
</dbReference>
<feature type="region of interest" description="Disordered" evidence="5">
    <location>
        <begin position="27"/>
        <end position="75"/>
    </location>
</feature>
<dbReference type="GO" id="GO:0006869">
    <property type="term" value="P:lipid transport"/>
    <property type="evidence" value="ECO:0007669"/>
    <property type="project" value="UniProtKB-KW"/>
</dbReference>
<dbReference type="CDD" id="cd13294">
    <property type="entry name" value="PH_ORP_plant"/>
    <property type="match status" value="1"/>
</dbReference>
<dbReference type="Proteomes" id="UP000007305">
    <property type="component" value="Chromosome 5"/>
</dbReference>
<evidence type="ECO:0007829" key="11">
    <source>
        <dbReference type="PeptideAtlas" id="C0P2R4"/>
    </source>
</evidence>
<evidence type="ECO:0000313" key="9">
    <source>
        <dbReference type="EnsemblPlants" id="Zm00001eb216680_P006"/>
    </source>
</evidence>
<dbReference type="EnsemblPlants" id="Zm00001eb216680_T006">
    <property type="protein sequence ID" value="Zm00001eb216680_P006"/>
    <property type="gene ID" value="Zm00001eb216680"/>
</dbReference>
<dbReference type="Gramene" id="Zm00001eb216680_T006">
    <property type="protein sequence ID" value="Zm00001eb216680_P006"/>
    <property type="gene ID" value="Zm00001eb216680"/>
</dbReference>
<reference evidence="10" key="2">
    <citation type="journal article" date="2009" name="Science">
        <title>The B73 maize genome: complexity, diversity, and dynamics.</title>
        <authorList>
            <person name="Schnable P.S."/>
            <person name="Ware D."/>
            <person name="Fulton R.S."/>
            <person name="Stein J.C."/>
            <person name="Wei F."/>
            <person name="Pasternak S."/>
            <person name="Liang C."/>
            <person name="Zhang J."/>
            <person name="Fulton L."/>
            <person name="Graves T.A."/>
            <person name="Minx P."/>
            <person name="Reily A.D."/>
            <person name="Courtney L."/>
            <person name="Kruchowski S.S."/>
            <person name="Tomlinson C."/>
            <person name="Strong C."/>
            <person name="Delehaunty K."/>
            <person name="Fronick C."/>
            <person name="Courtney B."/>
            <person name="Rock S.M."/>
            <person name="Belter E."/>
            <person name="Du F."/>
            <person name="Kim K."/>
            <person name="Abbott R.M."/>
            <person name="Cotton M."/>
            <person name="Levy A."/>
            <person name="Marchetto P."/>
            <person name="Ochoa K."/>
            <person name="Jackson S.M."/>
            <person name="Gillam B."/>
            <person name="Chen W."/>
            <person name="Yan L."/>
            <person name="Higginbotham J."/>
            <person name="Cardenas M."/>
            <person name="Waligorski J."/>
            <person name="Applebaum E."/>
            <person name="Phelps L."/>
            <person name="Falcone J."/>
            <person name="Kanchi K."/>
            <person name="Thane T."/>
            <person name="Scimone A."/>
            <person name="Thane N."/>
            <person name="Henke J."/>
            <person name="Wang T."/>
            <person name="Ruppert J."/>
            <person name="Shah N."/>
            <person name="Rotter K."/>
            <person name="Hodges J."/>
            <person name="Ingenthron E."/>
            <person name="Cordes M."/>
            <person name="Kohlberg S."/>
            <person name="Sgro J."/>
            <person name="Delgado B."/>
            <person name="Mead K."/>
            <person name="Chinwalla A."/>
            <person name="Leonard S."/>
            <person name="Crouse K."/>
            <person name="Collura K."/>
            <person name="Kudrna D."/>
            <person name="Currie J."/>
            <person name="He R."/>
            <person name="Angelova A."/>
            <person name="Rajasekar S."/>
            <person name="Mueller T."/>
            <person name="Lomeli R."/>
            <person name="Scara G."/>
            <person name="Ko A."/>
            <person name="Delaney K."/>
            <person name="Wissotski M."/>
            <person name="Lopez G."/>
            <person name="Campos D."/>
            <person name="Braidotti M."/>
            <person name="Ashley E."/>
            <person name="Golser W."/>
            <person name="Kim H."/>
            <person name="Lee S."/>
            <person name="Lin J."/>
            <person name="Dujmic Z."/>
            <person name="Kim W."/>
            <person name="Talag J."/>
            <person name="Zuccolo A."/>
            <person name="Fan C."/>
            <person name="Sebastian A."/>
            <person name="Kramer M."/>
            <person name="Spiegel L."/>
            <person name="Nascimento L."/>
            <person name="Zutavern T."/>
            <person name="Miller B."/>
            <person name="Ambroise C."/>
            <person name="Muller S."/>
            <person name="Spooner W."/>
            <person name="Narechania A."/>
            <person name="Ren L."/>
            <person name="Wei S."/>
            <person name="Kumari S."/>
            <person name="Faga B."/>
            <person name="Levy M.J."/>
            <person name="McMahan L."/>
            <person name="Van Buren P."/>
            <person name="Vaughn M.W."/>
            <person name="Ying K."/>
            <person name="Yeh C.-T."/>
            <person name="Emrich S.J."/>
            <person name="Jia Y."/>
            <person name="Kalyanaraman A."/>
            <person name="Hsia A.-P."/>
            <person name="Barbazuk W.B."/>
            <person name="Baucom R.S."/>
            <person name="Brutnell T.P."/>
            <person name="Carpita N.C."/>
            <person name="Chaparro C."/>
            <person name="Chia J.-M."/>
            <person name="Deragon J.-M."/>
            <person name="Estill J.C."/>
            <person name="Fu Y."/>
            <person name="Jeddeloh J.A."/>
            <person name="Han Y."/>
            <person name="Lee H."/>
            <person name="Li P."/>
            <person name="Lisch D.R."/>
            <person name="Liu S."/>
            <person name="Liu Z."/>
            <person name="Nagel D.H."/>
            <person name="McCann M.C."/>
            <person name="SanMiguel P."/>
            <person name="Myers A.M."/>
            <person name="Nettleton D."/>
            <person name="Nguyen J."/>
            <person name="Penning B.W."/>
            <person name="Ponnala L."/>
            <person name="Schneider K.L."/>
            <person name="Schwartz D.C."/>
            <person name="Sharma A."/>
            <person name="Soderlund C."/>
            <person name="Springer N.M."/>
            <person name="Sun Q."/>
            <person name="Wang H."/>
            <person name="Waterman M."/>
            <person name="Westerman R."/>
            <person name="Wolfgruber T.K."/>
            <person name="Yang L."/>
            <person name="Yu Y."/>
            <person name="Zhang L."/>
            <person name="Zhou S."/>
            <person name="Zhu Q."/>
            <person name="Bennetzen J.L."/>
            <person name="Dawe R.K."/>
            <person name="Jiang J."/>
            <person name="Jiang N."/>
            <person name="Presting G.G."/>
            <person name="Wessler S.R."/>
            <person name="Aluru S."/>
            <person name="Martienssen R.A."/>
            <person name="Clifton S.W."/>
            <person name="McCombie W.R."/>
            <person name="Wing R.A."/>
            <person name="Wilson R.K."/>
        </authorList>
    </citation>
    <scope>NUCLEOTIDE SEQUENCE [LARGE SCALE GENOMIC DNA]</scope>
    <source>
        <strain evidence="10">cv. B73</strain>
    </source>
</reference>
<keyword evidence="10" id="KW-1185">Reference proteome</keyword>
<name>C0P2R4_MAIZE</name>
<dbReference type="ExpressionAtlas" id="C0P2R4">
    <property type="expression patterns" value="baseline and differential"/>
</dbReference>
<keyword evidence="3" id="KW-0445">Lipid transport</keyword>
<evidence type="ECO:0000256" key="3">
    <source>
        <dbReference type="ARBA" id="ARBA00023055"/>
    </source>
</evidence>
<dbReference type="Gene3D" id="2.30.29.30">
    <property type="entry name" value="Pleckstrin-homology domain (PH domain)/Phosphotyrosine-binding domain (PTB)"/>
    <property type="match status" value="1"/>
</dbReference>
<dbReference type="PANTHER" id="PTHR10972:SF96">
    <property type="entry name" value="OXYSTEROL-BINDING PROTEIN-RELATED PROTEIN 1A-RELATED"/>
    <property type="match status" value="1"/>
</dbReference>
<keyword evidence="2" id="KW-0813">Transport</keyword>
<evidence type="ECO:0000313" key="10">
    <source>
        <dbReference type="Proteomes" id="UP000007305"/>
    </source>
</evidence>
<evidence type="ECO:0000256" key="2">
    <source>
        <dbReference type="ARBA" id="ARBA00022448"/>
    </source>
</evidence>
<dbReference type="GeneID" id="100381915"/>
<dbReference type="PROSITE" id="PS50003">
    <property type="entry name" value="PH_DOMAIN"/>
    <property type="match status" value="1"/>
</dbReference>
<evidence type="ECO:0000313" key="7">
    <source>
        <dbReference type="EMBL" id="ACN27280.1"/>
    </source>
</evidence>
<dbReference type="HOGENOM" id="CLU_078074_0_0_1"/>
<proteinExistence type="evidence at protein level"/>
<comment type="function">
    <text evidence="1">May be involved in the transport of sterols.</text>
</comment>
<organism evidence="7">
    <name type="scientific">Zea mays</name>
    <name type="common">Maize</name>
    <dbReference type="NCBI Taxonomy" id="4577"/>
    <lineage>
        <taxon>Eukaryota</taxon>
        <taxon>Viridiplantae</taxon>
        <taxon>Streptophyta</taxon>
        <taxon>Embryophyta</taxon>
        <taxon>Tracheophyta</taxon>
        <taxon>Spermatophyta</taxon>
        <taxon>Magnoliopsida</taxon>
        <taxon>Liliopsida</taxon>
        <taxon>Poales</taxon>
        <taxon>Poaceae</taxon>
        <taxon>PACMAD clade</taxon>
        <taxon>Panicoideae</taxon>
        <taxon>Andropogonodae</taxon>
        <taxon>Andropogoneae</taxon>
        <taxon>Tripsacinae</taxon>
        <taxon>Zea</taxon>
    </lineage>
</organism>
<dbReference type="EMBL" id="BT062583">
    <property type="protein sequence ID" value="ACN27280.1"/>
    <property type="molecule type" value="mRNA"/>
</dbReference>